<dbReference type="RefSeq" id="XP_002792547.2">
    <property type="nucleotide sequence ID" value="XM_002792501.2"/>
</dbReference>
<dbReference type="KEGG" id="pbl:PAAG_12012"/>
<evidence type="ECO:0000313" key="3">
    <source>
        <dbReference type="Proteomes" id="UP000002059"/>
    </source>
</evidence>
<dbReference type="Proteomes" id="UP000002059">
    <property type="component" value="Partially assembled WGS sequence"/>
</dbReference>
<reference evidence="2 3" key="1">
    <citation type="journal article" date="2011" name="PLoS Genet.">
        <title>Comparative genomic analysis of human fungal pathogens causing paracoccidioidomycosis.</title>
        <authorList>
            <person name="Desjardins C.A."/>
            <person name="Champion M.D."/>
            <person name="Holder J.W."/>
            <person name="Muszewska A."/>
            <person name="Goldberg J."/>
            <person name="Bailao A.M."/>
            <person name="Brigido M.M."/>
            <person name="Ferreira M.E."/>
            <person name="Garcia A.M."/>
            <person name="Grynberg M."/>
            <person name="Gujja S."/>
            <person name="Heiman D.I."/>
            <person name="Henn M.R."/>
            <person name="Kodira C.D."/>
            <person name="Leon-Narvaez H."/>
            <person name="Longo L.V."/>
            <person name="Ma L.J."/>
            <person name="Malavazi I."/>
            <person name="Matsuo A.L."/>
            <person name="Morais F.V."/>
            <person name="Pereira M."/>
            <person name="Rodriguez-Brito S."/>
            <person name="Sakthikumar S."/>
            <person name="Salem-Izacc S.M."/>
            <person name="Sykes S.M."/>
            <person name="Teixeira M.M."/>
            <person name="Vallejo M.C."/>
            <person name="Walter M.E."/>
            <person name="Yandava C."/>
            <person name="Young S."/>
            <person name="Zeng Q."/>
            <person name="Zucker J."/>
            <person name="Felipe M.S."/>
            <person name="Goldman G.H."/>
            <person name="Haas B.J."/>
            <person name="McEwen J.G."/>
            <person name="Nino-Vega G."/>
            <person name="Puccia R."/>
            <person name="San-Blas G."/>
            <person name="Soares C.M."/>
            <person name="Birren B.W."/>
            <person name="Cuomo C.A."/>
        </authorList>
    </citation>
    <scope>NUCLEOTIDE SEQUENCE [LARGE SCALE GENOMIC DNA]</scope>
    <source>
        <strain evidence="3">ATCC MYA-826 / Pb01</strain>
    </source>
</reference>
<accession>A0A0A2VK35</accession>
<name>A0A0A2VK35_PARBA</name>
<protein>
    <submittedName>
        <fullName evidence="2">Uncharacterized protein</fullName>
    </submittedName>
</protein>
<dbReference type="VEuPathDB" id="FungiDB:PAAG_12012"/>
<dbReference type="EMBL" id="KN294005">
    <property type="protein sequence ID" value="KGQ01244.1"/>
    <property type="molecule type" value="Genomic_DNA"/>
</dbReference>
<evidence type="ECO:0000256" key="1">
    <source>
        <dbReference type="SAM" id="MobiDB-lite"/>
    </source>
</evidence>
<feature type="compositionally biased region" description="Low complexity" evidence="1">
    <location>
        <begin position="1"/>
        <end position="12"/>
    </location>
</feature>
<proteinExistence type="predicted"/>
<evidence type="ECO:0000313" key="2">
    <source>
        <dbReference type="EMBL" id="KGQ01244.1"/>
    </source>
</evidence>
<dbReference type="HOGENOM" id="CLU_2427639_0_0_1"/>
<dbReference type="AlphaFoldDB" id="A0A0A2VK35"/>
<feature type="region of interest" description="Disordered" evidence="1">
    <location>
        <begin position="1"/>
        <end position="25"/>
    </location>
</feature>
<gene>
    <name evidence="2" type="ORF">PAAG_12012</name>
</gene>
<keyword evidence="3" id="KW-1185">Reference proteome</keyword>
<dbReference type="GeneID" id="9095808"/>
<sequence>MGTDGTDGWMDGSFQRTGHPVGDDVVSPMENEVILWPDGEWGRSATLSRNEYHGTIREGGIRNHAPSASHSGPICKAFGRCRLSLPHLPLH</sequence>
<organism evidence="2 3">
    <name type="scientific">Paracoccidioides lutzii (strain ATCC MYA-826 / Pb01)</name>
    <name type="common">Paracoccidioides brasiliensis</name>
    <dbReference type="NCBI Taxonomy" id="502779"/>
    <lineage>
        <taxon>Eukaryota</taxon>
        <taxon>Fungi</taxon>
        <taxon>Dikarya</taxon>
        <taxon>Ascomycota</taxon>
        <taxon>Pezizomycotina</taxon>
        <taxon>Eurotiomycetes</taxon>
        <taxon>Eurotiomycetidae</taxon>
        <taxon>Onygenales</taxon>
        <taxon>Ajellomycetaceae</taxon>
        <taxon>Paracoccidioides</taxon>
    </lineage>
</organism>